<reference evidence="3" key="1">
    <citation type="submission" date="2018-09" db="EMBL/GenBank/DDBJ databases">
        <authorList>
            <person name="Livingstone P.G."/>
            <person name="Whitworth D.E."/>
        </authorList>
    </citation>
    <scope>NUCLEOTIDE SEQUENCE [LARGE SCALE GENOMIC DNA]</scope>
    <source>
        <strain evidence="3">CA040B</strain>
    </source>
</reference>
<evidence type="ECO:0000313" key="2">
    <source>
        <dbReference type="EMBL" id="RKH33732.1"/>
    </source>
</evidence>
<sequence>MSRSFVALSLAVSCLTLGGCKKEDPKSPEYWQSSMEGAKRPDDRVRVIEALRTSGNVNEQFLPLLHAKLSSERKPEVKAAVARTLGDLHHPSSLEPLTAALDPSASDSSEQQANKAVVTALGRIGDARAVPSLMPLLRNKDNYTRIEAIQVLGALKAKSAVEPLIAMATDEAAEPFLNKKAIEALGQIGDPRAIPALLRTLTKERKGVSFYVESSFALYQLGTPAADALLPALEGKDPELLSWAKAQGVNPASYPMKAAQVLGDLREKRAVPSLVKQLSFTHSDPQIQALVRMQAADALGRMRAPEAVKPLSVLVAEPDPTVRDVYVRALVMVGSRDALPALEKAAGSPDWYAREVALKGIALLGDAREQPMLAKLAAAEPGRTASDCKVTGEEGCEDAAALGKKRADLVLGHGAVLEAAQACAGNAGCWSQRLPKADAVMLERAALELGRSGAAAADQGPTLATRLTEKNTEARATVIQAVDWLTDEPAAAKKVREASLPALRKQLEDEKGNSNFVRVNEDLRRLLVKLERT</sequence>
<gene>
    <name evidence="2" type="ORF">D7X12_35695</name>
</gene>
<dbReference type="EMBL" id="RAWG01000365">
    <property type="protein sequence ID" value="RKH33732.1"/>
    <property type="molecule type" value="Genomic_DNA"/>
</dbReference>
<dbReference type="Proteomes" id="UP000273405">
    <property type="component" value="Unassembled WGS sequence"/>
</dbReference>
<dbReference type="PANTHER" id="PTHR12697:SF5">
    <property type="entry name" value="DEOXYHYPUSINE HYDROXYLASE"/>
    <property type="match status" value="1"/>
</dbReference>
<dbReference type="InterPro" id="IPR016024">
    <property type="entry name" value="ARM-type_fold"/>
</dbReference>
<dbReference type="InterPro" id="IPR011989">
    <property type="entry name" value="ARM-like"/>
</dbReference>
<proteinExistence type="predicted"/>
<dbReference type="AlphaFoldDB" id="A0A3A8N1B8"/>
<evidence type="ECO:0000256" key="1">
    <source>
        <dbReference type="SAM" id="MobiDB-lite"/>
    </source>
</evidence>
<protein>
    <submittedName>
        <fullName evidence="2">HEAT repeat domain-containing protein</fullName>
    </submittedName>
</protein>
<name>A0A3A8N1B8_9BACT</name>
<organism evidence="2 3">
    <name type="scientific">Corallococcus sicarius</name>
    <dbReference type="NCBI Taxonomy" id="2316726"/>
    <lineage>
        <taxon>Bacteria</taxon>
        <taxon>Pseudomonadati</taxon>
        <taxon>Myxococcota</taxon>
        <taxon>Myxococcia</taxon>
        <taxon>Myxococcales</taxon>
        <taxon>Cystobacterineae</taxon>
        <taxon>Myxococcaceae</taxon>
        <taxon>Corallococcus</taxon>
    </lineage>
</organism>
<dbReference type="RefSeq" id="WP_120629677.1">
    <property type="nucleotide sequence ID" value="NZ_RAWG01000365.1"/>
</dbReference>
<dbReference type="OrthoDB" id="9812352at2"/>
<dbReference type="Pfam" id="PF13646">
    <property type="entry name" value="HEAT_2"/>
    <property type="match status" value="3"/>
</dbReference>
<dbReference type="PROSITE" id="PS51257">
    <property type="entry name" value="PROKAR_LIPOPROTEIN"/>
    <property type="match status" value="1"/>
</dbReference>
<dbReference type="SUPFAM" id="SSF48371">
    <property type="entry name" value="ARM repeat"/>
    <property type="match status" value="2"/>
</dbReference>
<feature type="region of interest" description="Disordered" evidence="1">
    <location>
        <begin position="92"/>
        <end position="113"/>
    </location>
</feature>
<dbReference type="PANTHER" id="PTHR12697">
    <property type="entry name" value="PBS LYASE HEAT-LIKE PROTEIN"/>
    <property type="match status" value="1"/>
</dbReference>
<dbReference type="Gene3D" id="1.25.10.10">
    <property type="entry name" value="Leucine-rich Repeat Variant"/>
    <property type="match status" value="2"/>
</dbReference>
<accession>A0A3A8N1B8</accession>
<evidence type="ECO:0000313" key="3">
    <source>
        <dbReference type="Proteomes" id="UP000273405"/>
    </source>
</evidence>
<comment type="caution">
    <text evidence="2">The sequence shown here is derived from an EMBL/GenBank/DDBJ whole genome shotgun (WGS) entry which is preliminary data.</text>
</comment>
<dbReference type="GO" id="GO:0016491">
    <property type="term" value="F:oxidoreductase activity"/>
    <property type="evidence" value="ECO:0007669"/>
    <property type="project" value="TreeGrafter"/>
</dbReference>
<dbReference type="InterPro" id="IPR004155">
    <property type="entry name" value="PBS_lyase_HEAT"/>
</dbReference>
<keyword evidence="3" id="KW-1185">Reference proteome</keyword>
<dbReference type="SMART" id="SM00567">
    <property type="entry name" value="EZ_HEAT"/>
    <property type="match status" value="9"/>
</dbReference>